<dbReference type="InterPro" id="IPR016130">
    <property type="entry name" value="Tyr_Pase_AS"/>
</dbReference>
<comment type="similarity">
    <text evidence="1">Belongs to the protein-tyrosine phosphatase family.</text>
</comment>
<dbReference type="PROSITE" id="PS00383">
    <property type="entry name" value="TYR_PHOSPHATASE_1"/>
    <property type="match status" value="1"/>
</dbReference>
<proteinExistence type="inferred from homology"/>
<dbReference type="InterPro" id="IPR026893">
    <property type="entry name" value="Tyr/Ser_Pase_IphP-type"/>
</dbReference>
<keyword evidence="5" id="KW-1185">Reference proteome</keyword>
<dbReference type="GO" id="GO:0004721">
    <property type="term" value="F:phosphoprotein phosphatase activity"/>
    <property type="evidence" value="ECO:0007669"/>
    <property type="project" value="InterPro"/>
</dbReference>
<feature type="signal peptide" evidence="2">
    <location>
        <begin position="1"/>
        <end position="31"/>
    </location>
</feature>
<dbReference type="PATRIC" id="fig|1352936.5.peg.2401"/>
<organism evidence="4 5">
    <name type="scientific">Streptomyces roseochromogenus subsp. oscitans DS 12.976</name>
    <dbReference type="NCBI Taxonomy" id="1352936"/>
    <lineage>
        <taxon>Bacteria</taxon>
        <taxon>Bacillati</taxon>
        <taxon>Actinomycetota</taxon>
        <taxon>Actinomycetes</taxon>
        <taxon>Kitasatosporales</taxon>
        <taxon>Streptomycetaceae</taxon>
        <taxon>Streptomyces</taxon>
    </lineage>
</organism>
<dbReference type="InterPro" id="IPR006311">
    <property type="entry name" value="TAT_signal"/>
</dbReference>
<dbReference type="PANTHER" id="PTHR31126:SF1">
    <property type="entry name" value="TYROSINE SPECIFIC PROTEIN PHOSPHATASES DOMAIN-CONTAINING PROTEIN"/>
    <property type="match status" value="1"/>
</dbReference>
<name>V6KQA2_STRRC</name>
<dbReference type="SUPFAM" id="SSF52799">
    <property type="entry name" value="(Phosphotyrosine protein) phosphatases II"/>
    <property type="match status" value="1"/>
</dbReference>
<dbReference type="HOGENOM" id="CLU_057546_0_0_11"/>
<dbReference type="PROSITE" id="PS50056">
    <property type="entry name" value="TYR_PHOSPHATASE_2"/>
    <property type="match status" value="1"/>
</dbReference>
<dbReference type="Pfam" id="PF13350">
    <property type="entry name" value="Y_phosphatase3"/>
    <property type="match status" value="1"/>
</dbReference>
<evidence type="ECO:0000313" key="4">
    <source>
        <dbReference type="EMBL" id="EST34193.1"/>
    </source>
</evidence>
<dbReference type="OrthoDB" id="1188001at2"/>
<feature type="domain" description="Tyrosine specific protein phosphatases" evidence="3">
    <location>
        <begin position="176"/>
        <end position="211"/>
    </location>
</feature>
<dbReference type="STRING" id="1352936.M878_11315"/>
<comment type="caution">
    <text evidence="4">The sequence shown here is derived from an EMBL/GenBank/DDBJ whole genome shotgun (WGS) entry which is preliminary data.</text>
</comment>
<dbReference type="InterPro" id="IPR029021">
    <property type="entry name" value="Prot-tyrosine_phosphatase-like"/>
</dbReference>
<reference evidence="4 5" key="1">
    <citation type="journal article" date="2014" name="Genome Announc.">
        <title>Draft Genome Sequence of Streptomyces roseochromogenes subsp. oscitans DS 12.976, Producer of the Aminocoumarin Antibiotic Clorobiocin.</title>
        <authorList>
            <person name="Ruckert C."/>
            <person name="Kalinowski J."/>
            <person name="Heide L."/>
            <person name="Apel A.K."/>
        </authorList>
    </citation>
    <scope>NUCLEOTIDE SEQUENCE [LARGE SCALE GENOMIC DNA]</scope>
    <source>
        <strain evidence="4 5">DS 12.976</strain>
    </source>
</reference>
<dbReference type="PROSITE" id="PS51318">
    <property type="entry name" value="TAT"/>
    <property type="match status" value="1"/>
</dbReference>
<sequence length="304" mass="32231">MNSHRRPPALRRVLLCAALASATLLAGPVGAVCLPTAPVAVARAQDSAVTVAGVLNFRDAGGYPTAFGPRMRTGVLYRSGALQNATDAGVQTLSDLHVTKVVDFRTDAERTAAPDRLPAGASAALYPVSSTDRLQSFGQLLSMTADEQQALLGDGGAEEMMLQTAREFVTVPGKREQFGKALRDIADARGDDAVLVHCTGGRDRTGWLIAIVQTLLGVSRDDVFADYLRSNTELASWKQGVLQQLAAGGMQDPGLVEPLLDVDASYLQASFDQAQQSYGSFDAFVRDGLGIDDGTLARLRARLL</sequence>
<keyword evidence="2" id="KW-0732">Signal</keyword>
<dbReference type="Proteomes" id="UP000017984">
    <property type="component" value="Chromosome"/>
</dbReference>
<evidence type="ECO:0000256" key="1">
    <source>
        <dbReference type="ARBA" id="ARBA00009580"/>
    </source>
</evidence>
<dbReference type="EMBL" id="AWQX01000087">
    <property type="protein sequence ID" value="EST34193.1"/>
    <property type="molecule type" value="Genomic_DNA"/>
</dbReference>
<protein>
    <recommendedName>
        <fullName evidence="3">Tyrosine specific protein phosphatases domain-containing protein</fullName>
    </recommendedName>
</protein>
<dbReference type="Gene3D" id="3.90.190.10">
    <property type="entry name" value="Protein tyrosine phosphatase superfamily"/>
    <property type="match status" value="1"/>
</dbReference>
<evidence type="ECO:0000256" key="2">
    <source>
        <dbReference type="SAM" id="SignalP"/>
    </source>
</evidence>
<evidence type="ECO:0000259" key="3">
    <source>
        <dbReference type="PROSITE" id="PS50056"/>
    </source>
</evidence>
<dbReference type="InterPro" id="IPR000387">
    <property type="entry name" value="Tyr_Pase_dom"/>
</dbReference>
<accession>V6KQA2</accession>
<evidence type="ECO:0000313" key="5">
    <source>
        <dbReference type="Proteomes" id="UP000017984"/>
    </source>
</evidence>
<gene>
    <name evidence="4" type="ORF">M878_11315</name>
</gene>
<feature type="chain" id="PRO_5004749930" description="Tyrosine specific protein phosphatases domain-containing protein" evidence="2">
    <location>
        <begin position="32"/>
        <end position="304"/>
    </location>
</feature>
<dbReference type="PANTHER" id="PTHR31126">
    <property type="entry name" value="TYROSINE-PROTEIN PHOSPHATASE"/>
    <property type="match status" value="1"/>
</dbReference>
<dbReference type="AlphaFoldDB" id="V6KQA2"/>
<dbReference type="RefSeq" id="WP_023546238.1">
    <property type="nucleotide sequence ID" value="NZ_CM002285.1"/>
</dbReference>